<evidence type="ECO:0000313" key="5">
    <source>
        <dbReference type="EMBL" id="QRD92259.1"/>
    </source>
</evidence>
<dbReference type="Proteomes" id="UP000596276">
    <property type="component" value="Chromosome 8"/>
</dbReference>
<dbReference type="SUPFAM" id="SSF51621">
    <property type="entry name" value="Phosphoenolpyruvate/pyruvate domain"/>
    <property type="match status" value="2"/>
</dbReference>
<evidence type="ECO:0000256" key="1">
    <source>
        <dbReference type="ARBA" id="ARBA00005568"/>
    </source>
</evidence>
<dbReference type="OMA" id="HQVQIGC"/>
<organism evidence="5 6">
    <name type="scientific">Aspergillus flavus (strain ATCC 200026 / FGSC A1120 / IAM 13836 / NRRL 3357 / JCM 12722 / SRRC 167)</name>
    <dbReference type="NCBI Taxonomy" id="332952"/>
    <lineage>
        <taxon>Eukaryota</taxon>
        <taxon>Fungi</taxon>
        <taxon>Dikarya</taxon>
        <taxon>Ascomycota</taxon>
        <taxon>Pezizomycotina</taxon>
        <taxon>Eurotiomycetes</taxon>
        <taxon>Eurotiomycetidae</taxon>
        <taxon>Eurotiales</taxon>
        <taxon>Aspergillaceae</taxon>
        <taxon>Aspergillus</taxon>
        <taxon>Aspergillus subgen. Circumdati</taxon>
    </lineage>
</organism>
<comment type="similarity">
    <text evidence="1">Belongs to the HpcH/HpaI aldolase family.</text>
</comment>
<gene>
    <name evidence="5" type="ORF">F9C07_12239</name>
</gene>
<evidence type="ECO:0000313" key="6">
    <source>
        <dbReference type="Proteomes" id="UP000596276"/>
    </source>
</evidence>
<accession>A0A7U2MYL1</accession>
<dbReference type="VEuPathDB" id="FungiDB:AFLA_013627"/>
<dbReference type="AlphaFoldDB" id="A0A7U2MYL1"/>
<keyword evidence="2" id="KW-0479">Metal-binding</keyword>
<dbReference type="Gene3D" id="3.20.20.60">
    <property type="entry name" value="Phosphoenolpyruvate-binding domains"/>
    <property type="match status" value="2"/>
</dbReference>
<protein>
    <submittedName>
        <fullName evidence="5">4-hydroxy-2-oxovalerate aldolase</fullName>
    </submittedName>
</protein>
<evidence type="ECO:0000256" key="3">
    <source>
        <dbReference type="ARBA" id="ARBA00023239"/>
    </source>
</evidence>
<dbReference type="PANTHER" id="PTHR30502:SF0">
    <property type="entry name" value="PHOSPHOENOLPYRUVATE CARBOXYLASE FAMILY PROTEIN"/>
    <property type="match status" value="1"/>
</dbReference>
<reference evidence="6" key="1">
    <citation type="journal article" date="2021" name="G3 (Bethesda)">
        <title>Chromosome assembled and annotated genome sequence of Aspergillus flavus NRRL 3357.</title>
        <authorList>
            <person name="Skerker J.M."/>
            <person name="Pianalto K.M."/>
            <person name="Mondo S.J."/>
            <person name="Yang K."/>
            <person name="Arkin A.P."/>
            <person name="Keller N.P."/>
            <person name="Grigoriev I.V."/>
            <person name="Louise Glass N.L."/>
        </authorList>
    </citation>
    <scope>NUCLEOTIDE SEQUENCE [LARGE SCALE GENOMIC DNA]</scope>
    <source>
        <strain evidence="6">ATCC 200026 / FGSC A1120 / IAM 13836 / NRRL 3357 / JCM 12722 / SRRC 167</strain>
    </source>
</reference>
<sequence length="291" mass="31464">MALNVALRTSLARQSTAYGFWLTVPSAPVARTILRAATASPVEAFSWVLVDAEHGLITDRDYYDLTTAIAAEGASPIIRVPWQEEWMIKRALDSGAHGVLTPMCHSVEDARRIVRYCKYPPVGCRGYGPLYAPHAFPGVQAGAQYDDNADQNLMVMVQIESRSGLDSVEEIAKVEGLDVLLIGRFIKACDSSHNEEPSEAWGPFDLAKQIGVVRGGDEHTAAIDRILKAAKSAGKKAAIFCTSGEQARQYAEQGFDMVSVITDQGAMGDAMVQSLSAAQGRDADNKPRDGY</sequence>
<evidence type="ECO:0000256" key="2">
    <source>
        <dbReference type="ARBA" id="ARBA00022723"/>
    </source>
</evidence>
<proteinExistence type="inferred from homology"/>
<dbReference type="GO" id="GO:0046872">
    <property type="term" value="F:metal ion binding"/>
    <property type="evidence" value="ECO:0007669"/>
    <property type="project" value="UniProtKB-KW"/>
</dbReference>
<dbReference type="InterPro" id="IPR050251">
    <property type="entry name" value="HpcH-HpaI_aldolase"/>
</dbReference>
<dbReference type="GO" id="GO:0016832">
    <property type="term" value="F:aldehyde-lyase activity"/>
    <property type="evidence" value="ECO:0007669"/>
    <property type="project" value="TreeGrafter"/>
</dbReference>
<name>A0A7U2MYL1_ASPFN</name>
<dbReference type="GO" id="GO:0005737">
    <property type="term" value="C:cytoplasm"/>
    <property type="evidence" value="ECO:0007669"/>
    <property type="project" value="TreeGrafter"/>
</dbReference>
<feature type="domain" description="HpcH/HpaI aldolase/citrate lyase" evidence="4">
    <location>
        <begin position="39"/>
        <end position="184"/>
    </location>
</feature>
<dbReference type="PANTHER" id="PTHR30502">
    <property type="entry name" value="2-KETO-3-DEOXY-L-RHAMNONATE ALDOLASE"/>
    <property type="match status" value="1"/>
</dbReference>
<keyword evidence="6" id="KW-1185">Reference proteome</keyword>
<dbReference type="Pfam" id="PF03328">
    <property type="entry name" value="HpcH_HpaI"/>
    <property type="match status" value="1"/>
</dbReference>
<dbReference type="VEuPathDB" id="FungiDB:F9C07_12239"/>
<dbReference type="InterPro" id="IPR005000">
    <property type="entry name" value="Aldolase/citrate-lyase_domain"/>
</dbReference>
<dbReference type="InterPro" id="IPR040442">
    <property type="entry name" value="Pyrv_kinase-like_dom_sf"/>
</dbReference>
<dbReference type="EMBL" id="CP044616">
    <property type="protein sequence ID" value="QRD92259.1"/>
    <property type="molecule type" value="Genomic_DNA"/>
</dbReference>
<evidence type="ECO:0000259" key="4">
    <source>
        <dbReference type="Pfam" id="PF03328"/>
    </source>
</evidence>
<dbReference type="InterPro" id="IPR015813">
    <property type="entry name" value="Pyrv/PenolPyrv_kinase-like_dom"/>
</dbReference>
<keyword evidence="3" id="KW-0456">Lyase</keyword>